<gene>
    <name evidence="1" type="ORF">Saso_60380</name>
</gene>
<proteinExistence type="predicted"/>
<dbReference type="Proteomes" id="UP000649259">
    <property type="component" value="Unassembled WGS sequence"/>
</dbReference>
<keyword evidence="2" id="KW-1185">Reference proteome</keyword>
<evidence type="ECO:0000313" key="2">
    <source>
        <dbReference type="Proteomes" id="UP000649259"/>
    </source>
</evidence>
<comment type="caution">
    <text evidence="1">The sequence shown here is derived from an EMBL/GenBank/DDBJ whole genome shotgun (WGS) entry which is preliminary data.</text>
</comment>
<reference evidence="2" key="1">
    <citation type="submission" date="2023-07" db="EMBL/GenBank/DDBJ databases">
        <title>Whole genome shotgun sequence of Streptomyces cacaoi subsp. asoensis NBRC 13813.</title>
        <authorList>
            <person name="Komaki H."/>
            <person name="Tamura T."/>
        </authorList>
    </citation>
    <scope>NUCLEOTIDE SEQUENCE [LARGE SCALE GENOMIC DNA]</scope>
    <source>
        <strain evidence="2">NBRC 13813</strain>
    </source>
</reference>
<sequence length="79" mass="8235">MGAVAVHTPIEAAVRATAPVRAARGRLVRWEALTAAMTVLRTVVTDVRGSGAATLGLLDRSWVKPGRTAAPGRQSSSQE</sequence>
<evidence type="ECO:0000313" key="1">
    <source>
        <dbReference type="EMBL" id="GHI64388.1"/>
    </source>
</evidence>
<organism evidence="1 2">
    <name type="scientific">Streptomyces asoensis</name>
    <dbReference type="NCBI Taxonomy" id="249586"/>
    <lineage>
        <taxon>Bacteria</taxon>
        <taxon>Bacillati</taxon>
        <taxon>Actinomycetota</taxon>
        <taxon>Actinomycetes</taxon>
        <taxon>Kitasatosporales</taxon>
        <taxon>Streptomycetaceae</taxon>
        <taxon>Streptomyces</taxon>
    </lineage>
</organism>
<dbReference type="EMBL" id="BNEB01000005">
    <property type="protein sequence ID" value="GHI64388.1"/>
    <property type="molecule type" value="Genomic_DNA"/>
</dbReference>
<name>A0ABQ3S8C6_9ACTN</name>
<protein>
    <submittedName>
        <fullName evidence="1">Uncharacterized protein</fullName>
    </submittedName>
</protein>
<accession>A0ABQ3S8C6</accession>